<dbReference type="InterPro" id="IPR005829">
    <property type="entry name" value="Sugar_transporter_CS"/>
</dbReference>
<dbReference type="NCBIfam" id="TIGR00879">
    <property type="entry name" value="SP"/>
    <property type="match status" value="1"/>
</dbReference>
<keyword evidence="5 15" id="KW-0812">Transmembrane</keyword>
<feature type="transmembrane region" description="Helical" evidence="15">
    <location>
        <begin position="193"/>
        <end position="214"/>
    </location>
</feature>
<feature type="transmembrane region" description="Helical" evidence="15">
    <location>
        <begin position="21"/>
        <end position="51"/>
    </location>
</feature>
<keyword evidence="7" id="KW-0672">Quinate metabolism</keyword>
<evidence type="ECO:0000256" key="7">
    <source>
        <dbReference type="ARBA" id="ARBA00022911"/>
    </source>
</evidence>
<feature type="transmembrane region" description="Helical" evidence="15">
    <location>
        <begin position="71"/>
        <end position="91"/>
    </location>
</feature>
<organism evidence="17 18">
    <name type="scientific">Aspergillus pseudoustus</name>
    <dbReference type="NCBI Taxonomy" id="1810923"/>
    <lineage>
        <taxon>Eukaryota</taxon>
        <taxon>Fungi</taxon>
        <taxon>Dikarya</taxon>
        <taxon>Ascomycota</taxon>
        <taxon>Pezizomycotina</taxon>
        <taxon>Eurotiomycetes</taxon>
        <taxon>Eurotiomycetidae</taxon>
        <taxon>Eurotiales</taxon>
        <taxon>Aspergillaceae</taxon>
        <taxon>Aspergillus</taxon>
        <taxon>Aspergillus subgen. Nidulantes</taxon>
    </lineage>
</organism>
<comment type="similarity">
    <text evidence="2 13">Belongs to the major facilitator superfamily. Sugar transporter (TC 2.A.1.1) family.</text>
</comment>
<evidence type="ECO:0000256" key="14">
    <source>
        <dbReference type="SAM" id="MobiDB-lite"/>
    </source>
</evidence>
<accession>A0ABR4KFT9</accession>
<feature type="transmembrane region" description="Helical" evidence="15">
    <location>
        <begin position="160"/>
        <end position="181"/>
    </location>
</feature>
<keyword evidence="9 15" id="KW-0472">Membrane</keyword>
<evidence type="ECO:0000256" key="10">
    <source>
        <dbReference type="ARBA" id="ARBA00037560"/>
    </source>
</evidence>
<evidence type="ECO:0000256" key="4">
    <source>
        <dbReference type="ARBA" id="ARBA00022475"/>
    </source>
</evidence>
<comment type="function">
    <text evidence="10">Integral membrane transporter that imports quinic acid to be catabolized as a carbon source.</text>
</comment>
<dbReference type="InterPro" id="IPR020846">
    <property type="entry name" value="MFS_dom"/>
</dbReference>
<evidence type="ECO:0000313" key="17">
    <source>
        <dbReference type="EMBL" id="KAL2851137.1"/>
    </source>
</evidence>
<dbReference type="EMBL" id="JBFXLU010000031">
    <property type="protein sequence ID" value="KAL2851137.1"/>
    <property type="molecule type" value="Genomic_DNA"/>
</dbReference>
<evidence type="ECO:0000256" key="13">
    <source>
        <dbReference type="RuleBase" id="RU003346"/>
    </source>
</evidence>
<feature type="compositionally biased region" description="Basic and acidic residues" evidence="14">
    <location>
        <begin position="546"/>
        <end position="555"/>
    </location>
</feature>
<evidence type="ECO:0000256" key="12">
    <source>
        <dbReference type="ARBA" id="ARBA00043213"/>
    </source>
</evidence>
<protein>
    <recommendedName>
        <fullName evidence="12">Quinate transporter</fullName>
    </recommendedName>
</protein>
<evidence type="ECO:0000256" key="6">
    <source>
        <dbReference type="ARBA" id="ARBA00022843"/>
    </source>
</evidence>
<dbReference type="PANTHER" id="PTHR48022:SF34">
    <property type="entry name" value="MAJOR FACILITATOR SUPERFAMILY (MFS) PROFILE DOMAIN-CONTAINING PROTEIN-RELATED"/>
    <property type="match status" value="1"/>
</dbReference>
<evidence type="ECO:0000256" key="8">
    <source>
        <dbReference type="ARBA" id="ARBA00022989"/>
    </source>
</evidence>
<comment type="caution">
    <text evidence="17">The sequence shown here is derived from an EMBL/GenBank/DDBJ whole genome shotgun (WGS) entry which is preliminary data.</text>
</comment>
<sequence length="555" mass="61360">MGLLTLVEDRPTPKAVYNWRIYVLALIASCGSNMIGYTSAFIGTTITLSSFEGEFGLDKMTSDQVDLISENIVSLFIAGAFFGAIFTYALGHFIGRKWSLVVASAVFTLGAGLQCGTKGSSGLGIMYAGRVLSGLGTGVASNIIPIYISELAPPAIRGRLVGLYELGWQIGGLVGFWINYGVEMHMASTHQQWIIPFAVQIIPAGLLFAGALWIKESPRWLFLKGRRTKAMQNLTWIRQLDETDIYITEEVAAIDQALEEQIATVGIGFWKPFKAVAARKAIMYRLFLGCMLFFWQNGSGINAINYYSPTIFTSIGVSNSAVGWMTGIFGVIKAVMTFFWLLFLVDQLGRRNLLLGGAVTGSICMWVIGAYICVVRPEDNPTDKLNGGGIAAIFFFYLWTAVYTPTWNGTPWVINSEFFDPNIRSLAQAATTASNWLFNFLVSRFTKQMFAKMHYGVYFFFAALSFLAFFFAFFLIPETSGIPLEAIDRLFEIKPVWNAHAKLKVQLKEDEEQFRFEIKEGVFGKDAEGPGQAHVENPSPVLASGENHRDAATEA</sequence>
<name>A0ABR4KFT9_9EURO</name>
<evidence type="ECO:0000256" key="3">
    <source>
        <dbReference type="ARBA" id="ARBA00022448"/>
    </source>
</evidence>
<evidence type="ECO:0000256" key="15">
    <source>
        <dbReference type="SAM" id="Phobius"/>
    </source>
</evidence>
<evidence type="ECO:0000313" key="18">
    <source>
        <dbReference type="Proteomes" id="UP001610446"/>
    </source>
</evidence>
<proteinExistence type="inferred from homology"/>
<feature type="transmembrane region" description="Helical" evidence="15">
    <location>
        <begin position="127"/>
        <end position="148"/>
    </location>
</feature>
<keyword evidence="4" id="KW-1003">Cell membrane</keyword>
<feature type="domain" description="Major facilitator superfamily (MFS) profile" evidence="16">
    <location>
        <begin position="24"/>
        <end position="480"/>
    </location>
</feature>
<dbReference type="InterPro" id="IPR003663">
    <property type="entry name" value="Sugar/inositol_transpt"/>
</dbReference>
<feature type="transmembrane region" description="Helical" evidence="15">
    <location>
        <begin position="455"/>
        <end position="476"/>
    </location>
</feature>
<dbReference type="Pfam" id="PF00083">
    <property type="entry name" value="Sugar_tr"/>
    <property type="match status" value="1"/>
</dbReference>
<comment type="subcellular location">
    <subcellularLocation>
        <location evidence="1">Cell membrane</location>
        <topology evidence="1">Multi-pass membrane protein</topology>
    </subcellularLocation>
</comment>
<gene>
    <name evidence="17" type="ORF">BJY01DRAFT_209260</name>
</gene>
<dbReference type="PROSITE" id="PS00217">
    <property type="entry name" value="SUGAR_TRANSPORT_2"/>
    <property type="match status" value="1"/>
</dbReference>
<reference evidence="17 18" key="1">
    <citation type="submission" date="2024-07" db="EMBL/GenBank/DDBJ databases">
        <title>Section-level genome sequencing and comparative genomics of Aspergillus sections Usti and Cavernicolus.</title>
        <authorList>
            <consortium name="Lawrence Berkeley National Laboratory"/>
            <person name="Nybo J.L."/>
            <person name="Vesth T.C."/>
            <person name="Theobald S."/>
            <person name="Frisvad J.C."/>
            <person name="Larsen T.O."/>
            <person name="Kjaerboelling I."/>
            <person name="Rothschild-Mancinelli K."/>
            <person name="Lyhne E.K."/>
            <person name="Kogle M.E."/>
            <person name="Barry K."/>
            <person name="Clum A."/>
            <person name="Na H."/>
            <person name="Ledsgaard L."/>
            <person name="Lin J."/>
            <person name="Lipzen A."/>
            <person name="Kuo A."/>
            <person name="Riley R."/>
            <person name="Mondo S."/>
            <person name="Labutti K."/>
            <person name="Haridas S."/>
            <person name="Pangalinan J."/>
            <person name="Salamov A.A."/>
            <person name="Simmons B.A."/>
            <person name="Magnuson J.K."/>
            <person name="Chen J."/>
            <person name="Drula E."/>
            <person name="Henrissat B."/>
            <person name="Wiebenga A."/>
            <person name="Lubbers R.J."/>
            <person name="Gomes A.C."/>
            <person name="Makela M.R."/>
            <person name="Stajich J."/>
            <person name="Grigoriev I.V."/>
            <person name="Mortensen U.H."/>
            <person name="De Vries R.P."/>
            <person name="Baker S.E."/>
            <person name="Andersen M.R."/>
        </authorList>
    </citation>
    <scope>NUCLEOTIDE SEQUENCE [LARGE SCALE GENOMIC DNA]</scope>
    <source>
        <strain evidence="17 18">CBS 123904</strain>
    </source>
</reference>
<dbReference type="Proteomes" id="UP001610446">
    <property type="component" value="Unassembled WGS sequence"/>
</dbReference>
<feature type="transmembrane region" description="Helical" evidence="15">
    <location>
        <begin position="353"/>
        <end position="373"/>
    </location>
</feature>
<evidence type="ECO:0000259" key="16">
    <source>
        <dbReference type="PROSITE" id="PS50850"/>
    </source>
</evidence>
<dbReference type="Gene3D" id="1.20.1250.20">
    <property type="entry name" value="MFS general substrate transporter like domains"/>
    <property type="match status" value="1"/>
</dbReference>
<evidence type="ECO:0000256" key="5">
    <source>
        <dbReference type="ARBA" id="ARBA00022692"/>
    </source>
</evidence>
<dbReference type="PANTHER" id="PTHR48022">
    <property type="entry name" value="PLASTIDIC GLUCOSE TRANSPORTER 4"/>
    <property type="match status" value="1"/>
</dbReference>
<comment type="subunit">
    <text evidence="11">Interacts with creB.</text>
</comment>
<evidence type="ECO:0000256" key="1">
    <source>
        <dbReference type="ARBA" id="ARBA00004651"/>
    </source>
</evidence>
<dbReference type="SUPFAM" id="SSF103473">
    <property type="entry name" value="MFS general substrate transporter"/>
    <property type="match status" value="1"/>
</dbReference>
<dbReference type="InterPro" id="IPR005828">
    <property type="entry name" value="MFS_sugar_transport-like"/>
</dbReference>
<dbReference type="PRINTS" id="PR00171">
    <property type="entry name" value="SUGRTRNSPORT"/>
</dbReference>
<evidence type="ECO:0000256" key="2">
    <source>
        <dbReference type="ARBA" id="ARBA00010992"/>
    </source>
</evidence>
<evidence type="ECO:0000256" key="11">
    <source>
        <dbReference type="ARBA" id="ARBA00038682"/>
    </source>
</evidence>
<dbReference type="InterPro" id="IPR050360">
    <property type="entry name" value="MFS_Sugar_Transporters"/>
</dbReference>
<dbReference type="PROSITE" id="PS00216">
    <property type="entry name" value="SUGAR_TRANSPORT_1"/>
    <property type="match status" value="1"/>
</dbReference>
<dbReference type="PROSITE" id="PS50850">
    <property type="entry name" value="MFS"/>
    <property type="match status" value="1"/>
</dbReference>
<keyword evidence="6" id="KW-0832">Ubl conjugation</keyword>
<feature type="transmembrane region" description="Helical" evidence="15">
    <location>
        <begin position="98"/>
        <end position="115"/>
    </location>
</feature>
<keyword evidence="18" id="KW-1185">Reference proteome</keyword>
<feature type="transmembrane region" description="Helical" evidence="15">
    <location>
        <begin position="321"/>
        <end position="341"/>
    </location>
</feature>
<feature type="transmembrane region" description="Helical" evidence="15">
    <location>
        <begin position="385"/>
        <end position="403"/>
    </location>
</feature>
<keyword evidence="8 15" id="KW-1133">Transmembrane helix</keyword>
<evidence type="ECO:0000256" key="9">
    <source>
        <dbReference type="ARBA" id="ARBA00023136"/>
    </source>
</evidence>
<feature type="region of interest" description="Disordered" evidence="14">
    <location>
        <begin position="524"/>
        <end position="555"/>
    </location>
</feature>
<dbReference type="InterPro" id="IPR036259">
    <property type="entry name" value="MFS_trans_sf"/>
</dbReference>
<keyword evidence="3 13" id="KW-0813">Transport</keyword>